<dbReference type="InterPro" id="IPR050900">
    <property type="entry name" value="Transposase_IS3/IS150/IS904"/>
</dbReference>
<evidence type="ECO:0000313" key="2">
    <source>
        <dbReference type="EMBL" id="MPM00463.1"/>
    </source>
</evidence>
<feature type="domain" description="HTH-like" evidence="1">
    <location>
        <begin position="46"/>
        <end position="101"/>
    </location>
</feature>
<protein>
    <recommendedName>
        <fullName evidence="1">HTH-like domain-containing protein</fullName>
    </recommendedName>
</protein>
<sequence length="121" mass="14759">MKYEAIDEHRRQFSVRKMCSALGVKESNYYRWRDRQKCQQKTCWQEKLLVVKIKALFLESRRTYGYRKMQRALEQSGIEISVYRVRKIMRENGFYPVTNTKYRPYHNGKQSGQYTLWLSSK</sequence>
<proteinExistence type="predicted"/>
<dbReference type="Pfam" id="PF13276">
    <property type="entry name" value="HTH_21"/>
    <property type="match status" value="1"/>
</dbReference>
<gene>
    <name evidence="2" type="ORF">SDC9_46689</name>
</gene>
<dbReference type="PANTHER" id="PTHR46889">
    <property type="entry name" value="TRANSPOSASE INSF FOR INSERTION SEQUENCE IS3B-RELATED"/>
    <property type="match status" value="1"/>
</dbReference>
<dbReference type="InterPro" id="IPR025948">
    <property type="entry name" value="HTH-like_dom"/>
</dbReference>
<reference evidence="2" key="1">
    <citation type="submission" date="2019-08" db="EMBL/GenBank/DDBJ databases">
        <authorList>
            <person name="Kucharzyk K."/>
            <person name="Murdoch R.W."/>
            <person name="Higgins S."/>
            <person name="Loffler F."/>
        </authorList>
    </citation>
    <scope>NUCLEOTIDE SEQUENCE</scope>
</reference>
<accession>A0A644WD15</accession>
<evidence type="ECO:0000259" key="1">
    <source>
        <dbReference type="Pfam" id="PF13276"/>
    </source>
</evidence>
<dbReference type="EMBL" id="VSSQ01000732">
    <property type="protein sequence ID" value="MPM00463.1"/>
    <property type="molecule type" value="Genomic_DNA"/>
</dbReference>
<dbReference type="AlphaFoldDB" id="A0A644WD15"/>
<name>A0A644WD15_9ZZZZ</name>
<organism evidence="2">
    <name type="scientific">bioreactor metagenome</name>
    <dbReference type="NCBI Taxonomy" id="1076179"/>
    <lineage>
        <taxon>unclassified sequences</taxon>
        <taxon>metagenomes</taxon>
        <taxon>ecological metagenomes</taxon>
    </lineage>
</organism>
<comment type="caution">
    <text evidence="2">The sequence shown here is derived from an EMBL/GenBank/DDBJ whole genome shotgun (WGS) entry which is preliminary data.</text>
</comment>